<dbReference type="PANTHER" id="PTHR14742:SF0">
    <property type="entry name" value="RIBONUCLEASE P PROTEIN SUBUNIT P21"/>
    <property type="match status" value="1"/>
</dbReference>
<reference evidence="5" key="1">
    <citation type="submission" date="2022-07" db="EMBL/GenBank/DDBJ databases">
        <title>Phylogenomic reconstructions and comparative analyses of Kickxellomycotina fungi.</title>
        <authorList>
            <person name="Reynolds N.K."/>
            <person name="Stajich J.E."/>
            <person name="Barry K."/>
            <person name="Grigoriev I.V."/>
            <person name="Crous P."/>
            <person name="Smith M.E."/>
        </authorList>
    </citation>
    <scope>NUCLEOTIDE SEQUENCE</scope>
    <source>
        <strain evidence="5">NRRL 3115</strain>
    </source>
</reference>
<sequence>MGRGDKQKGKGNLPNRELYERMNFLYQSSQFFSQLLPSSSSNVQTADNDSSNLKLAQQHQQQKSLLPISRFYSKEMRQVARKSVLRLSPHVKREICKACASPLVPGVSSTVRIKGHNRGRRVVTTCNCCGWQRRLIVDPGHELFIDKEEHGTLH</sequence>
<dbReference type="GO" id="GO:0008033">
    <property type="term" value="P:tRNA processing"/>
    <property type="evidence" value="ECO:0007669"/>
    <property type="project" value="UniProtKB-KW"/>
</dbReference>
<dbReference type="EC" id="3.1.26.5" evidence="5"/>
<evidence type="ECO:0000256" key="1">
    <source>
        <dbReference type="ARBA" id="ARBA00022694"/>
    </source>
</evidence>
<keyword evidence="5" id="KW-0378">Hydrolase</keyword>
<organism evidence="5 6">
    <name type="scientific">Coemansia spiralis</name>
    <dbReference type="NCBI Taxonomy" id="417178"/>
    <lineage>
        <taxon>Eukaryota</taxon>
        <taxon>Fungi</taxon>
        <taxon>Fungi incertae sedis</taxon>
        <taxon>Zoopagomycota</taxon>
        <taxon>Kickxellomycotina</taxon>
        <taxon>Kickxellomycetes</taxon>
        <taxon>Kickxellales</taxon>
        <taxon>Kickxellaceae</taxon>
        <taxon>Coemansia</taxon>
    </lineage>
</organism>
<dbReference type="AlphaFoldDB" id="A0A9W8G1P1"/>
<evidence type="ECO:0000256" key="4">
    <source>
        <dbReference type="ARBA" id="ARBA00038402"/>
    </source>
</evidence>
<gene>
    <name evidence="5" type="primary">RPP21</name>
    <name evidence="5" type="ORF">GGI25_003637</name>
</gene>
<keyword evidence="3" id="KW-0862">Zinc</keyword>
<dbReference type="PANTHER" id="PTHR14742">
    <property type="entry name" value="RIBONUCLEASE P SUBUNIT P21"/>
    <property type="match status" value="1"/>
</dbReference>
<dbReference type="OrthoDB" id="128536at2759"/>
<dbReference type="Proteomes" id="UP001151518">
    <property type="component" value="Unassembled WGS sequence"/>
</dbReference>
<dbReference type="GO" id="GO:0046872">
    <property type="term" value="F:metal ion binding"/>
    <property type="evidence" value="ECO:0007669"/>
    <property type="project" value="UniProtKB-KW"/>
</dbReference>
<dbReference type="InterPro" id="IPR007175">
    <property type="entry name" value="Rpr2/Snm1/Rpp21"/>
</dbReference>
<evidence type="ECO:0000256" key="2">
    <source>
        <dbReference type="ARBA" id="ARBA00022723"/>
    </source>
</evidence>
<accession>A0A9W8G1P1</accession>
<comment type="caution">
    <text evidence="5">The sequence shown here is derived from an EMBL/GenBank/DDBJ whole genome shotgun (WGS) entry which is preliminary data.</text>
</comment>
<evidence type="ECO:0000256" key="3">
    <source>
        <dbReference type="ARBA" id="ARBA00022833"/>
    </source>
</evidence>
<dbReference type="EMBL" id="JANBTW010000041">
    <property type="protein sequence ID" value="KAJ2676250.1"/>
    <property type="molecule type" value="Genomic_DNA"/>
</dbReference>
<proteinExistence type="inferred from homology"/>
<protein>
    <submittedName>
        <fullName evidence="5">Ribonuclease P protein subunit p21</fullName>
        <ecNumber evidence="5">3.1.26.5</ecNumber>
    </submittedName>
</protein>
<dbReference type="GO" id="GO:0005655">
    <property type="term" value="C:nucleolar ribonuclease P complex"/>
    <property type="evidence" value="ECO:0007669"/>
    <property type="project" value="TreeGrafter"/>
</dbReference>
<keyword evidence="2" id="KW-0479">Metal-binding</keyword>
<comment type="similarity">
    <text evidence="4">Belongs to the eukaryotic/archaeal RNase P protein component 4 family.</text>
</comment>
<dbReference type="Gene3D" id="6.20.50.20">
    <property type="match status" value="1"/>
</dbReference>
<keyword evidence="1" id="KW-0819">tRNA processing</keyword>
<dbReference type="Pfam" id="PF04032">
    <property type="entry name" value="Rpr2"/>
    <property type="match status" value="1"/>
</dbReference>
<evidence type="ECO:0000313" key="6">
    <source>
        <dbReference type="Proteomes" id="UP001151518"/>
    </source>
</evidence>
<evidence type="ECO:0000313" key="5">
    <source>
        <dbReference type="EMBL" id="KAJ2676250.1"/>
    </source>
</evidence>
<name>A0A9W8G1P1_9FUNG</name>
<dbReference type="GO" id="GO:0004526">
    <property type="term" value="F:ribonuclease P activity"/>
    <property type="evidence" value="ECO:0007669"/>
    <property type="project" value="UniProtKB-EC"/>
</dbReference>